<dbReference type="Proteomes" id="UP000799440">
    <property type="component" value="Unassembled WGS sequence"/>
</dbReference>
<dbReference type="InterPro" id="IPR019350">
    <property type="entry name" value="RNA_pol_I-sp_TIF_RRN6-like"/>
</dbReference>
<dbReference type="InterPro" id="IPR048536">
    <property type="entry name" value="Rrn6_K-rich"/>
</dbReference>
<dbReference type="PANTHER" id="PTHR28221:SF2">
    <property type="entry name" value="RNA POLYMERASE I-SPECIFIC TRANSCRIPTION INITIATION FACTOR RRN6"/>
    <property type="match status" value="1"/>
</dbReference>
<dbReference type="Pfam" id="PF20639">
    <property type="entry name" value="Rrn6_K-rich"/>
    <property type="match status" value="1"/>
</dbReference>
<evidence type="ECO:0000259" key="2">
    <source>
        <dbReference type="Pfam" id="PF10214"/>
    </source>
</evidence>
<accession>A0A6A6VJ49</accession>
<dbReference type="GO" id="GO:0042790">
    <property type="term" value="P:nucleolar large rRNA transcription by RNA polymerase I"/>
    <property type="evidence" value="ECO:0007669"/>
    <property type="project" value="TreeGrafter"/>
</dbReference>
<dbReference type="Pfam" id="PF20640">
    <property type="entry name" value="Rrn6_HB"/>
    <property type="match status" value="1"/>
</dbReference>
<dbReference type="Pfam" id="PF10214">
    <property type="entry name" value="Rrn6_beta-prop"/>
    <property type="match status" value="1"/>
</dbReference>
<dbReference type="EMBL" id="MU006564">
    <property type="protein sequence ID" value="KAF2750183.1"/>
    <property type="molecule type" value="Genomic_DNA"/>
</dbReference>
<evidence type="ECO:0008006" key="7">
    <source>
        <dbReference type="Google" id="ProtNLM"/>
    </source>
</evidence>
<feature type="domain" description="RRN6 helical bundle" evidence="4">
    <location>
        <begin position="582"/>
        <end position="773"/>
    </location>
</feature>
<dbReference type="AlphaFoldDB" id="A0A6A6VJ49"/>
<dbReference type="GO" id="GO:0001179">
    <property type="term" value="F:RNA polymerase I general transcription initiation factor binding"/>
    <property type="evidence" value="ECO:0007669"/>
    <property type="project" value="TreeGrafter"/>
</dbReference>
<evidence type="ECO:0000259" key="4">
    <source>
        <dbReference type="Pfam" id="PF20640"/>
    </source>
</evidence>
<dbReference type="OrthoDB" id="4090074at2759"/>
<feature type="compositionally biased region" description="Basic residues" evidence="1">
    <location>
        <begin position="947"/>
        <end position="963"/>
    </location>
</feature>
<dbReference type="InterPro" id="IPR048537">
    <property type="entry name" value="RRN6_HB"/>
</dbReference>
<feature type="domain" description="RRN6 K-rich C-terminal" evidence="3">
    <location>
        <begin position="826"/>
        <end position="963"/>
    </location>
</feature>
<feature type="domain" description="RRN6 beta-propeller" evidence="2">
    <location>
        <begin position="107"/>
        <end position="476"/>
    </location>
</feature>
<protein>
    <recommendedName>
        <fullName evidence="7">RNA polymerase I-specific transcription initiation factor RRN6-like protein</fullName>
    </recommendedName>
</protein>
<reference evidence="5" key="1">
    <citation type="journal article" date="2020" name="Stud. Mycol.">
        <title>101 Dothideomycetes genomes: a test case for predicting lifestyles and emergence of pathogens.</title>
        <authorList>
            <person name="Haridas S."/>
            <person name="Albert R."/>
            <person name="Binder M."/>
            <person name="Bloem J."/>
            <person name="Labutti K."/>
            <person name="Salamov A."/>
            <person name="Andreopoulos B."/>
            <person name="Baker S."/>
            <person name="Barry K."/>
            <person name="Bills G."/>
            <person name="Bluhm B."/>
            <person name="Cannon C."/>
            <person name="Castanera R."/>
            <person name="Culley D."/>
            <person name="Daum C."/>
            <person name="Ezra D."/>
            <person name="Gonzalez J."/>
            <person name="Henrissat B."/>
            <person name="Kuo A."/>
            <person name="Liang C."/>
            <person name="Lipzen A."/>
            <person name="Lutzoni F."/>
            <person name="Magnuson J."/>
            <person name="Mondo S."/>
            <person name="Nolan M."/>
            <person name="Ohm R."/>
            <person name="Pangilinan J."/>
            <person name="Park H.-J."/>
            <person name="Ramirez L."/>
            <person name="Alfaro M."/>
            <person name="Sun H."/>
            <person name="Tritt A."/>
            <person name="Yoshinaga Y."/>
            <person name="Zwiers L.-H."/>
            <person name="Turgeon B."/>
            <person name="Goodwin S."/>
            <person name="Spatafora J."/>
            <person name="Crous P."/>
            <person name="Grigoriev I."/>
        </authorList>
    </citation>
    <scope>NUCLEOTIDE SEQUENCE</scope>
    <source>
        <strain evidence="5">CBS 119925</strain>
    </source>
</reference>
<name>A0A6A6VJ49_9PLEO</name>
<dbReference type="GO" id="GO:0001163">
    <property type="term" value="F:RNA polymerase I transcription regulatory region sequence-specific DNA binding"/>
    <property type="evidence" value="ECO:0007669"/>
    <property type="project" value="TreeGrafter"/>
</dbReference>
<evidence type="ECO:0000313" key="6">
    <source>
        <dbReference type="Proteomes" id="UP000799440"/>
    </source>
</evidence>
<keyword evidence="6" id="KW-1185">Reference proteome</keyword>
<sequence>MDKPHYDLNYGHLGQPSYHIEDGSWTFDRNTRLATQLRQLGSWSVALRPTSDHADTDDQNTSTRVHGGQLQAKSIGRTDPGLTSVIELLPKLNLVSAAITSAVKTFDPASGSLLSFGTVSSSKYYRHVRRIAAVATGESGNILRLAVLGRERHGWGNDRSIWLELPSISGEDNAYWAKDAAPIKQICFAQVSLAQVEDRSAFLAVRFPAVTVIFRPTFSSDRKHAVRSTLYDLPASTIDPRPILSISAEQTGGEPHADVTFNPGYQRQLGIVGQKGTWSVWDIEGGLISPYELKCVALGSIKSDPHGDRLDDEDDGHGDGWARIMWIGDVNTILVCDRRRLRLYGIRAGEPESLKCFQPASPWSQDCILDLKPHPLNAQLFFVLTSTHLYLMTAFNLDHTENGSVPPPSGSVVLSWTHFRGLEDITLQMTVSAVSDQECDIFVTSRLNDLVTRYQFGQDELDPARSVSTADPSIPQLGSLNASGSGPSGLSHLHFEPAAYYTDERFQPSGQGSDYQAAGIQFYRTFAMATDGTTYQSLFYLQDANSISPHNSALYVEPPAWNAAVQRNTGVSQSATTVSELDDFIVQDGFETAETRPHIAKNRSKVWFRDSMSDSGNGVGSAGDRARMDLSSLVAELESEYHTAQSGDNLGSGSGEISDVIDLVKQRASSSENVQGTLLDFAPQELTVHDIDLASSQLEALSEPAQTRIRSIDYQAAANISRPDGEKHTLSTLYERLLETFIAPLPSTAPRRIRQRKEHLSRRIAAEVSLSSLRLGSSVDDTVPSVQTAAEQRDLAESTHAFSFSRLSQHLQITKPPPEVPAGIDRIRSDWVPGTDLTSYEWQATEATSLDLVDEGDAEQRRKNQERLKRESERLLKRQKRQSVNALRDYASQPLGAGDMRALASSPPPMIPALGSQPQILSQSQSQSQDPFGGSGIVQTQVEPGRHGGRPAKKPKKSRVSGF</sequence>
<dbReference type="GO" id="GO:0070860">
    <property type="term" value="C:RNA polymerase I core factor complex"/>
    <property type="evidence" value="ECO:0007669"/>
    <property type="project" value="TreeGrafter"/>
</dbReference>
<feature type="compositionally biased region" description="Low complexity" evidence="1">
    <location>
        <begin position="915"/>
        <end position="932"/>
    </location>
</feature>
<dbReference type="PANTHER" id="PTHR28221">
    <property type="entry name" value="RNA POLYMERASE I-SPECIFIC TRANSCRIPTION INITIATION FACTOR RRN6"/>
    <property type="match status" value="1"/>
</dbReference>
<gene>
    <name evidence="5" type="ORF">M011DRAFT_524042</name>
</gene>
<proteinExistence type="predicted"/>
<feature type="compositionally biased region" description="Basic and acidic residues" evidence="1">
    <location>
        <begin position="858"/>
        <end position="876"/>
    </location>
</feature>
<dbReference type="InterPro" id="IPR048535">
    <property type="entry name" value="RRN6_beta-prop"/>
</dbReference>
<evidence type="ECO:0000256" key="1">
    <source>
        <dbReference type="SAM" id="MobiDB-lite"/>
    </source>
</evidence>
<organism evidence="5 6">
    <name type="scientific">Sporormia fimetaria CBS 119925</name>
    <dbReference type="NCBI Taxonomy" id="1340428"/>
    <lineage>
        <taxon>Eukaryota</taxon>
        <taxon>Fungi</taxon>
        <taxon>Dikarya</taxon>
        <taxon>Ascomycota</taxon>
        <taxon>Pezizomycotina</taxon>
        <taxon>Dothideomycetes</taxon>
        <taxon>Pleosporomycetidae</taxon>
        <taxon>Pleosporales</taxon>
        <taxon>Sporormiaceae</taxon>
        <taxon>Sporormia</taxon>
    </lineage>
</organism>
<feature type="region of interest" description="Disordered" evidence="1">
    <location>
        <begin position="48"/>
        <end position="74"/>
    </location>
</feature>
<evidence type="ECO:0000259" key="3">
    <source>
        <dbReference type="Pfam" id="PF20639"/>
    </source>
</evidence>
<feature type="region of interest" description="Disordered" evidence="1">
    <location>
        <begin position="853"/>
        <end position="963"/>
    </location>
</feature>
<evidence type="ECO:0000313" key="5">
    <source>
        <dbReference type="EMBL" id="KAF2750183.1"/>
    </source>
</evidence>